<name>A0A2A4IXY4_HELVI</name>
<reference evidence="2" key="1">
    <citation type="submission" date="2017-09" db="EMBL/GenBank/DDBJ databases">
        <title>Contemporary evolution of a Lepidopteran species, Heliothis virescens, in response to modern agricultural practices.</title>
        <authorList>
            <person name="Fritz M.L."/>
            <person name="Deyonke A.M."/>
            <person name="Papanicolaou A."/>
            <person name="Micinski S."/>
            <person name="Westbrook J."/>
            <person name="Gould F."/>
        </authorList>
    </citation>
    <scope>NUCLEOTIDE SEQUENCE [LARGE SCALE GENOMIC DNA]</scope>
    <source>
        <strain evidence="2">HvINT-</strain>
        <tissue evidence="2">Whole body</tissue>
    </source>
</reference>
<organism evidence="2">
    <name type="scientific">Heliothis virescens</name>
    <name type="common">Tobacco budworm moth</name>
    <dbReference type="NCBI Taxonomy" id="7102"/>
    <lineage>
        <taxon>Eukaryota</taxon>
        <taxon>Metazoa</taxon>
        <taxon>Ecdysozoa</taxon>
        <taxon>Arthropoda</taxon>
        <taxon>Hexapoda</taxon>
        <taxon>Insecta</taxon>
        <taxon>Pterygota</taxon>
        <taxon>Neoptera</taxon>
        <taxon>Endopterygota</taxon>
        <taxon>Lepidoptera</taxon>
        <taxon>Glossata</taxon>
        <taxon>Ditrysia</taxon>
        <taxon>Noctuoidea</taxon>
        <taxon>Noctuidae</taxon>
        <taxon>Heliothinae</taxon>
        <taxon>Heliothis</taxon>
    </lineage>
</organism>
<protein>
    <submittedName>
        <fullName evidence="2">Uncharacterized protein</fullName>
    </submittedName>
</protein>
<evidence type="ECO:0000313" key="2">
    <source>
        <dbReference type="EMBL" id="PCG64336.1"/>
    </source>
</evidence>
<feature type="compositionally biased region" description="Basic and acidic residues" evidence="1">
    <location>
        <begin position="1"/>
        <end position="10"/>
    </location>
</feature>
<dbReference type="EMBL" id="NWSH01005249">
    <property type="protein sequence ID" value="PCG64336.1"/>
    <property type="molecule type" value="Genomic_DNA"/>
</dbReference>
<comment type="caution">
    <text evidence="2">The sequence shown here is derived from an EMBL/GenBank/DDBJ whole genome shotgun (WGS) entry which is preliminary data.</text>
</comment>
<evidence type="ECO:0000256" key="1">
    <source>
        <dbReference type="SAM" id="MobiDB-lite"/>
    </source>
</evidence>
<feature type="region of interest" description="Disordered" evidence="1">
    <location>
        <begin position="1"/>
        <end position="31"/>
    </location>
</feature>
<gene>
    <name evidence="2" type="ORF">B5V51_10816</name>
</gene>
<accession>A0A2A4IXY4</accession>
<sequence length="74" mass="8638">MPPEQSERLMESSSSIIEQPRTEPDNETPVQTTAVQQLEMTDSIGDLRSDESILWYPIPVHHQHHRNSFRKCHQ</sequence>
<proteinExistence type="predicted"/>
<dbReference type="AlphaFoldDB" id="A0A2A4IXY4"/>